<reference evidence="2 3" key="1">
    <citation type="submission" date="2017-04" db="EMBL/GenBank/DDBJ databases">
        <title>Draft genome sequence of Marssonina coronaria NL1: causal agent of apple blotch.</title>
        <authorList>
            <person name="Cheng Q."/>
        </authorList>
    </citation>
    <scope>NUCLEOTIDE SEQUENCE [LARGE SCALE GENOMIC DNA]</scope>
    <source>
        <strain evidence="2 3">NL1</strain>
    </source>
</reference>
<sequence length="105" mass="11100">MSAPNSDTNTNTGQGQNASMLTGHAQYAKGYVEETIGNLTGSAVWQESGKKDAEAGIGEMKAASQQRAEPRPSSLEGRVEELVGKAAGCEGMEREGNARQEKSQR</sequence>
<accession>A0A218ZH60</accession>
<feature type="region of interest" description="Disordered" evidence="1">
    <location>
        <begin position="1"/>
        <end position="21"/>
    </location>
</feature>
<organism evidence="2 3">
    <name type="scientific">Diplocarpon coronariae</name>
    <dbReference type="NCBI Taxonomy" id="2795749"/>
    <lineage>
        <taxon>Eukaryota</taxon>
        <taxon>Fungi</taxon>
        <taxon>Dikarya</taxon>
        <taxon>Ascomycota</taxon>
        <taxon>Pezizomycotina</taxon>
        <taxon>Leotiomycetes</taxon>
        <taxon>Helotiales</taxon>
        <taxon>Drepanopezizaceae</taxon>
        <taxon>Diplocarpon</taxon>
    </lineage>
</organism>
<feature type="region of interest" description="Disordered" evidence="1">
    <location>
        <begin position="46"/>
        <end position="105"/>
    </location>
</feature>
<dbReference type="Proteomes" id="UP000242519">
    <property type="component" value="Unassembled WGS sequence"/>
</dbReference>
<dbReference type="InParanoid" id="A0A218ZH60"/>
<comment type="caution">
    <text evidence="2">The sequence shown here is derived from an EMBL/GenBank/DDBJ whole genome shotgun (WGS) entry which is preliminary data.</text>
</comment>
<feature type="compositionally biased region" description="Polar residues" evidence="1">
    <location>
        <begin position="1"/>
        <end position="20"/>
    </location>
</feature>
<protein>
    <recommendedName>
        <fullName evidence="4">CsbD-like domain-containing protein</fullName>
    </recommendedName>
</protein>
<evidence type="ECO:0000256" key="1">
    <source>
        <dbReference type="SAM" id="MobiDB-lite"/>
    </source>
</evidence>
<gene>
    <name evidence="2" type="ORF">B2J93_9269</name>
</gene>
<name>A0A218ZH60_9HELO</name>
<feature type="compositionally biased region" description="Basic and acidic residues" evidence="1">
    <location>
        <begin position="91"/>
        <end position="105"/>
    </location>
</feature>
<keyword evidence="3" id="KW-1185">Reference proteome</keyword>
<evidence type="ECO:0000313" key="3">
    <source>
        <dbReference type="Proteomes" id="UP000242519"/>
    </source>
</evidence>
<proteinExistence type="predicted"/>
<dbReference type="OrthoDB" id="9999611at2759"/>
<evidence type="ECO:0000313" key="2">
    <source>
        <dbReference type="EMBL" id="OWP06496.1"/>
    </source>
</evidence>
<dbReference type="EMBL" id="MZNU01000046">
    <property type="protein sequence ID" value="OWP06496.1"/>
    <property type="molecule type" value="Genomic_DNA"/>
</dbReference>
<dbReference type="AlphaFoldDB" id="A0A218ZH60"/>
<evidence type="ECO:0008006" key="4">
    <source>
        <dbReference type="Google" id="ProtNLM"/>
    </source>
</evidence>